<accession>A0ABW5U1M7</accession>
<proteinExistence type="predicted"/>
<gene>
    <name evidence="1" type="ORF">ACFSUD_08120</name>
</gene>
<dbReference type="SUPFAM" id="SSF69118">
    <property type="entry name" value="AhpD-like"/>
    <property type="match status" value="1"/>
</dbReference>
<dbReference type="InterPro" id="IPR029032">
    <property type="entry name" value="AhpD-like"/>
</dbReference>
<dbReference type="RefSeq" id="WP_386373240.1">
    <property type="nucleotide sequence ID" value="NZ_JBHUMP010000005.1"/>
</dbReference>
<sequence length="161" mass="16038">MSDIFGMTSLRLGGVSPQSATGKAAASRAKVLELTQAAEDAVLAPEDCGGISADLRAALAARIARLNGDEALAAHYAARIVGDATLADPAQDGAAQGVAAMVAFMDKVAAKTAGVAAGDVSALQSAGVSDADIVRLAELNAFLAYQIRLIAGLRLMEGAGA</sequence>
<evidence type="ECO:0000313" key="2">
    <source>
        <dbReference type="Proteomes" id="UP001597474"/>
    </source>
</evidence>
<comment type="caution">
    <text evidence="1">The sequence shown here is derived from an EMBL/GenBank/DDBJ whole genome shotgun (WGS) entry which is preliminary data.</text>
</comment>
<keyword evidence="2" id="KW-1185">Reference proteome</keyword>
<reference evidence="2" key="1">
    <citation type="journal article" date="2019" name="Int. J. Syst. Evol. Microbiol.">
        <title>The Global Catalogue of Microorganisms (GCM) 10K type strain sequencing project: providing services to taxonomists for standard genome sequencing and annotation.</title>
        <authorList>
            <consortium name="The Broad Institute Genomics Platform"/>
            <consortium name="The Broad Institute Genome Sequencing Center for Infectious Disease"/>
            <person name="Wu L."/>
            <person name="Ma J."/>
        </authorList>
    </citation>
    <scope>NUCLEOTIDE SEQUENCE [LARGE SCALE GENOMIC DNA]</scope>
    <source>
        <strain evidence="2">TISTR 2562</strain>
    </source>
</reference>
<dbReference type="Gene3D" id="1.20.1290.10">
    <property type="entry name" value="AhpD-like"/>
    <property type="match status" value="1"/>
</dbReference>
<evidence type="ECO:0000313" key="1">
    <source>
        <dbReference type="EMBL" id="MFD2739529.1"/>
    </source>
</evidence>
<dbReference type="EMBL" id="JBHUMP010000005">
    <property type="protein sequence ID" value="MFD2739529.1"/>
    <property type="molecule type" value="Genomic_DNA"/>
</dbReference>
<evidence type="ECO:0008006" key="3">
    <source>
        <dbReference type="Google" id="ProtNLM"/>
    </source>
</evidence>
<protein>
    <recommendedName>
        <fullName evidence="3">CMD domain protein</fullName>
    </recommendedName>
</protein>
<dbReference type="Proteomes" id="UP001597474">
    <property type="component" value="Unassembled WGS sequence"/>
</dbReference>
<name>A0ABW5U1M7_9RHOB</name>
<organism evidence="1 2">
    <name type="scientific">Sulfitobacter aestuarii</name>
    <dbReference type="NCBI Taxonomy" id="2161676"/>
    <lineage>
        <taxon>Bacteria</taxon>
        <taxon>Pseudomonadati</taxon>
        <taxon>Pseudomonadota</taxon>
        <taxon>Alphaproteobacteria</taxon>
        <taxon>Rhodobacterales</taxon>
        <taxon>Roseobacteraceae</taxon>
        <taxon>Sulfitobacter</taxon>
    </lineage>
</organism>